<dbReference type="Proteomes" id="UP000215196">
    <property type="component" value="Chromosome 1"/>
</dbReference>
<evidence type="ECO:0000256" key="1">
    <source>
        <dbReference type="SAM" id="MobiDB-lite"/>
    </source>
</evidence>
<gene>
    <name evidence="2" type="ORF">SAMEA4412677_00617</name>
</gene>
<organism evidence="2 3">
    <name type="scientific">Chryseobacterium taklimakanense</name>
    <dbReference type="NCBI Taxonomy" id="536441"/>
    <lineage>
        <taxon>Bacteria</taxon>
        <taxon>Pseudomonadati</taxon>
        <taxon>Bacteroidota</taxon>
        <taxon>Flavobacteriia</taxon>
        <taxon>Flavobacteriales</taxon>
        <taxon>Weeksellaceae</taxon>
        <taxon>Chryseobacterium group</taxon>
        <taxon>Chryseobacterium</taxon>
    </lineage>
</organism>
<reference evidence="2 3" key="1">
    <citation type="submission" date="2017-06" db="EMBL/GenBank/DDBJ databases">
        <authorList>
            <consortium name="Pathogen Informatics"/>
        </authorList>
    </citation>
    <scope>NUCLEOTIDE SEQUENCE [LARGE SCALE GENOMIC DNA]</scope>
    <source>
        <strain evidence="2 3">NCTC13490</strain>
    </source>
</reference>
<dbReference type="AlphaFoldDB" id="A0A239WSY5"/>
<accession>A0A239WSY5</accession>
<dbReference type="EMBL" id="LT906465">
    <property type="protein sequence ID" value="SNV37063.1"/>
    <property type="molecule type" value="Genomic_DNA"/>
</dbReference>
<evidence type="ECO:0000313" key="2">
    <source>
        <dbReference type="EMBL" id="SNV37063.1"/>
    </source>
</evidence>
<proteinExistence type="predicted"/>
<evidence type="ECO:0000313" key="3">
    <source>
        <dbReference type="Proteomes" id="UP000215196"/>
    </source>
</evidence>
<dbReference type="RefSeq" id="WP_095070283.1">
    <property type="nucleotide sequence ID" value="NZ_LT906465.1"/>
</dbReference>
<keyword evidence="3" id="KW-1185">Reference proteome</keyword>
<feature type="region of interest" description="Disordered" evidence="1">
    <location>
        <begin position="206"/>
        <end position="231"/>
    </location>
</feature>
<sequence>MKKKFIFLALFYSVLSFSQDFEGLGIFKLGKFTTSQLDSLAVSKKFILKECDDYSCSSSSAFVKLLPSKLETYKSPSYSSYSENVKVYQLNGFKLNDKYSNRGMVLSFYKETLYKISISSPDNKLTDDIELKYGKGTLDKRESTDRCRIGGRSFELPSVTYSKTWNNSAKNFSMLYLLMSGYNSDCDERIITSISLYDKNKSVIAEKESDEARKSFSEKINNEKKKSLNDL</sequence>
<dbReference type="KEGG" id="ctak:4412677_00617"/>
<name>A0A239WSY5_9FLAO</name>
<protein>
    <submittedName>
        <fullName evidence="2">Uncharacterized protein</fullName>
    </submittedName>
</protein>